<accession>A0A1I4HDE2</accession>
<dbReference type="EMBL" id="FOTK01000004">
    <property type="protein sequence ID" value="SFL40272.1"/>
    <property type="molecule type" value="Genomic_DNA"/>
</dbReference>
<dbReference type="Gene3D" id="3.90.550.10">
    <property type="entry name" value="Spore Coat Polysaccharide Biosynthesis Protein SpsA, Chain A"/>
    <property type="match status" value="1"/>
</dbReference>
<dbReference type="InterPro" id="IPR029044">
    <property type="entry name" value="Nucleotide-diphossugar_trans"/>
</dbReference>
<dbReference type="SUPFAM" id="SSF53448">
    <property type="entry name" value="Nucleotide-diphospho-sugar transferases"/>
    <property type="match status" value="1"/>
</dbReference>
<proteinExistence type="predicted"/>
<reference evidence="3" key="1">
    <citation type="submission" date="2016-10" db="EMBL/GenBank/DDBJ databases">
        <authorList>
            <person name="Varghese N."/>
            <person name="Submissions S."/>
        </authorList>
    </citation>
    <scope>NUCLEOTIDE SEQUENCE [LARGE SCALE GENOMIC DNA]</scope>
    <source>
        <strain evidence="3">BL36</strain>
    </source>
</reference>
<dbReference type="OrthoDB" id="9806521at2"/>
<sequence>MANQIVADARTAPVDVSFLMAAHNAAPWIETAIHSALDQVGVAVEILVVDDGSVDATASVLARLAADEPRIRRIPLDGVQPGAPRGPSAARNAAIGAARGRWLAILDADDLIVPDRTRTLLDLAAATDAEIIADNPIPFAGSFDPQGAGMLERGREPYLFTVELAQYLTCNRMLTPGVKLGYLKPMLRADLVRRHGLRYDADVRIGEDFLFCVAALAVGARFIVSSYAGYGYRRGASSLSHRLRLADIRRLDAAFAAWAVQGAQSAEIRQAAHAYRDSLATAQIIARVIDAAQGGRWLRGAVLALARPRAWRFLTRSLVEAAGKRFGKRLRPAMPDTLPVGQR</sequence>
<evidence type="ECO:0000313" key="3">
    <source>
        <dbReference type="Proteomes" id="UP000199048"/>
    </source>
</evidence>
<dbReference type="AlphaFoldDB" id="A0A1I4HDE2"/>
<dbReference type="Pfam" id="PF00535">
    <property type="entry name" value="Glycos_transf_2"/>
    <property type="match status" value="1"/>
</dbReference>
<dbReference type="STRING" id="582667.SAMN05192568_1004184"/>
<name>A0A1I4HDE2_9HYPH</name>
<feature type="domain" description="Glycosyltransferase 2-like" evidence="1">
    <location>
        <begin position="17"/>
        <end position="167"/>
    </location>
</feature>
<dbReference type="PANTHER" id="PTHR22916:SF3">
    <property type="entry name" value="UDP-GLCNAC:BETAGAL BETA-1,3-N-ACETYLGLUCOSAMINYLTRANSFERASE-LIKE PROTEIN 1"/>
    <property type="match status" value="1"/>
</dbReference>
<dbReference type="RefSeq" id="WP_092038149.1">
    <property type="nucleotide sequence ID" value="NZ_FOTK01000004.1"/>
</dbReference>
<gene>
    <name evidence="2" type="ORF">SAMN05192568_1004184</name>
</gene>
<evidence type="ECO:0000313" key="2">
    <source>
        <dbReference type="EMBL" id="SFL40272.1"/>
    </source>
</evidence>
<keyword evidence="3" id="KW-1185">Reference proteome</keyword>
<dbReference type="PANTHER" id="PTHR22916">
    <property type="entry name" value="GLYCOSYLTRANSFERASE"/>
    <property type="match status" value="1"/>
</dbReference>
<dbReference type="Proteomes" id="UP000199048">
    <property type="component" value="Unassembled WGS sequence"/>
</dbReference>
<evidence type="ECO:0000259" key="1">
    <source>
        <dbReference type="Pfam" id="PF00535"/>
    </source>
</evidence>
<protein>
    <submittedName>
        <fullName evidence="2">Succinoglycan biosynthesis protein ExoO</fullName>
    </submittedName>
</protein>
<dbReference type="CDD" id="cd00761">
    <property type="entry name" value="Glyco_tranf_GTA_type"/>
    <property type="match status" value="1"/>
</dbReference>
<dbReference type="GO" id="GO:0016758">
    <property type="term" value="F:hexosyltransferase activity"/>
    <property type="evidence" value="ECO:0007669"/>
    <property type="project" value="UniProtKB-ARBA"/>
</dbReference>
<organism evidence="2 3">
    <name type="scientific">Methylobacterium pseudosasicola</name>
    <dbReference type="NCBI Taxonomy" id="582667"/>
    <lineage>
        <taxon>Bacteria</taxon>
        <taxon>Pseudomonadati</taxon>
        <taxon>Pseudomonadota</taxon>
        <taxon>Alphaproteobacteria</taxon>
        <taxon>Hyphomicrobiales</taxon>
        <taxon>Methylobacteriaceae</taxon>
        <taxon>Methylobacterium</taxon>
    </lineage>
</organism>
<dbReference type="InterPro" id="IPR001173">
    <property type="entry name" value="Glyco_trans_2-like"/>
</dbReference>